<proteinExistence type="predicted"/>
<reference evidence="1" key="1">
    <citation type="submission" date="2023-10" db="EMBL/GenBank/DDBJ databases">
        <authorList>
            <person name="Noh H."/>
        </authorList>
    </citation>
    <scope>NUCLEOTIDE SEQUENCE</scope>
    <source>
        <strain evidence="1">DUCC4014</strain>
    </source>
</reference>
<keyword evidence="2" id="KW-1185">Reference proteome</keyword>
<evidence type="ECO:0000313" key="1">
    <source>
        <dbReference type="EMBL" id="WOO79882.1"/>
    </source>
</evidence>
<dbReference type="GeneID" id="87806638"/>
<gene>
    <name evidence="1" type="ORF">LOC62_02G003394</name>
</gene>
<protein>
    <submittedName>
        <fullName evidence="1">Uncharacterized protein</fullName>
    </submittedName>
</protein>
<dbReference type="AlphaFoldDB" id="A0AAF0Y4I2"/>
<evidence type="ECO:0000313" key="2">
    <source>
        <dbReference type="Proteomes" id="UP000827549"/>
    </source>
</evidence>
<dbReference type="Proteomes" id="UP000827549">
    <property type="component" value="Chromosome 2"/>
</dbReference>
<name>A0AAF0Y4I2_9TREE</name>
<accession>A0AAF0Y4I2</accession>
<dbReference type="EMBL" id="CP086715">
    <property type="protein sequence ID" value="WOO79882.1"/>
    <property type="molecule type" value="Genomic_DNA"/>
</dbReference>
<dbReference type="RefSeq" id="XP_062625914.1">
    <property type="nucleotide sequence ID" value="XM_062769929.1"/>
</dbReference>
<organism evidence="1 2">
    <name type="scientific">Vanrija pseudolonga</name>
    <dbReference type="NCBI Taxonomy" id="143232"/>
    <lineage>
        <taxon>Eukaryota</taxon>
        <taxon>Fungi</taxon>
        <taxon>Dikarya</taxon>
        <taxon>Basidiomycota</taxon>
        <taxon>Agaricomycotina</taxon>
        <taxon>Tremellomycetes</taxon>
        <taxon>Trichosporonales</taxon>
        <taxon>Trichosporonaceae</taxon>
        <taxon>Vanrija</taxon>
    </lineage>
</organism>
<sequence length="236" mass="23610">MCAAGAVVAAAGSCVGVLPDGFAFGVLDDVWAEDALTPDKTLEAGVVGPGVEDPETMDGERTFVGPVVVGAGDAAPLPVAAALCDSRLERPEAEDSDDDAAVGRPGVVRTCEAGTCAFATRGFAPPAAAAPLAAVPAPPSTDRGVPAPTGDLARDEGVDSVRSPIEDEEAVVDGARAGLRPGVDAPLPTGEEAMDAGLTRALSRGCVEAVEVDADTEARELVDGVGVDDKLIWPVT</sequence>